<feature type="non-terminal residue" evidence="1">
    <location>
        <position position="60"/>
    </location>
</feature>
<sequence>MTFKLGKKFYFILILCSILWNQQLPIALQKITLENFYRDKVTSTVSRYLGQNNFIVIVNI</sequence>
<accession>A0A382SRW7</accession>
<reference evidence="1" key="1">
    <citation type="submission" date="2018-05" db="EMBL/GenBank/DDBJ databases">
        <authorList>
            <person name="Lanie J.A."/>
            <person name="Ng W.-L."/>
            <person name="Kazmierczak K.M."/>
            <person name="Andrzejewski T.M."/>
            <person name="Davidsen T.M."/>
            <person name="Wayne K.J."/>
            <person name="Tettelin H."/>
            <person name="Glass J.I."/>
            <person name="Rusch D."/>
            <person name="Podicherti R."/>
            <person name="Tsui H.-C.T."/>
            <person name="Winkler M.E."/>
        </authorList>
    </citation>
    <scope>NUCLEOTIDE SEQUENCE</scope>
</reference>
<protein>
    <submittedName>
        <fullName evidence="1">Uncharacterized protein</fullName>
    </submittedName>
</protein>
<dbReference type="EMBL" id="UINC01130924">
    <property type="protein sequence ID" value="SVD12302.1"/>
    <property type="molecule type" value="Genomic_DNA"/>
</dbReference>
<dbReference type="AlphaFoldDB" id="A0A382SRW7"/>
<organism evidence="1">
    <name type="scientific">marine metagenome</name>
    <dbReference type="NCBI Taxonomy" id="408172"/>
    <lineage>
        <taxon>unclassified sequences</taxon>
        <taxon>metagenomes</taxon>
        <taxon>ecological metagenomes</taxon>
    </lineage>
</organism>
<name>A0A382SRW7_9ZZZZ</name>
<evidence type="ECO:0000313" key="1">
    <source>
        <dbReference type="EMBL" id="SVD12302.1"/>
    </source>
</evidence>
<proteinExistence type="predicted"/>
<gene>
    <name evidence="1" type="ORF">METZ01_LOCUS365156</name>
</gene>